<dbReference type="OrthoDB" id="5966500at2759"/>
<keyword evidence="3" id="KW-0812">Transmembrane</keyword>
<dbReference type="Pfam" id="PF07714">
    <property type="entry name" value="PK_Tyr_Ser-Thr"/>
    <property type="match status" value="1"/>
</dbReference>
<evidence type="ECO:0000256" key="3">
    <source>
        <dbReference type="SAM" id="Phobius"/>
    </source>
</evidence>
<dbReference type="InParanoid" id="A0A0D0AJA4"/>
<dbReference type="GO" id="GO:0004674">
    <property type="term" value="F:protein serine/threonine kinase activity"/>
    <property type="evidence" value="ECO:0007669"/>
    <property type="project" value="TreeGrafter"/>
</dbReference>
<keyword evidence="1" id="KW-0547">Nucleotide-binding</keyword>
<dbReference type="Gene3D" id="1.10.510.10">
    <property type="entry name" value="Transferase(Phosphotransferase) domain 1"/>
    <property type="match status" value="1"/>
</dbReference>
<dbReference type="InterPro" id="IPR001245">
    <property type="entry name" value="Ser-Thr/Tyr_kinase_cat_dom"/>
</dbReference>
<keyword evidence="2" id="KW-0067">ATP-binding</keyword>
<keyword evidence="6" id="KW-1185">Reference proteome</keyword>
<sequence length="325" mass="36327">MASDITANDLVGIVDKTELISKSHLPTRFPTEVWKGTFTFRGRSAVITIKIMRQLMLPDYESLLVEARPLYTCKHPNLVRFIGTTYELDGKQGMYAPCLITRFFGNGSIMEYLAKPENANVVRMNLLRQIFAGLAHLHSKSIVHGNLKSTNILIDDNGNAKLADYGLSPIPSAPCPHCSPWILELPSNRYKAPESDSDIRIGSMKLLTDPQILTDPSVGQGKDLFGEGTMECTVSMFEKQHKCNEFCEWPGFGLVPFATATEDENTEETEASADFRIVSEHSCMVFLGFGLYNVNIFVVYLAVANQTTFLRCTRYSRSPCLIYLV</sequence>
<name>A0A0D0AJA4_9AGAM</name>
<accession>A0A0D0AJA4</accession>
<dbReference type="SUPFAM" id="SSF56112">
    <property type="entry name" value="Protein kinase-like (PK-like)"/>
    <property type="match status" value="1"/>
</dbReference>
<feature type="domain" description="Protein kinase" evidence="4">
    <location>
        <begin position="1"/>
        <end position="325"/>
    </location>
</feature>
<dbReference type="PROSITE" id="PS50011">
    <property type="entry name" value="PROTEIN_KINASE_DOM"/>
    <property type="match status" value="1"/>
</dbReference>
<dbReference type="PANTHER" id="PTHR44329:SF298">
    <property type="entry name" value="MIXED LINEAGE KINASE DOMAIN-LIKE PROTEIN"/>
    <property type="match status" value="1"/>
</dbReference>
<dbReference type="InterPro" id="IPR000719">
    <property type="entry name" value="Prot_kinase_dom"/>
</dbReference>
<feature type="transmembrane region" description="Helical" evidence="3">
    <location>
        <begin position="284"/>
        <end position="304"/>
    </location>
</feature>
<proteinExistence type="predicted"/>
<organism evidence="5 6">
    <name type="scientific">Suillus luteus UH-Slu-Lm8-n1</name>
    <dbReference type="NCBI Taxonomy" id="930992"/>
    <lineage>
        <taxon>Eukaryota</taxon>
        <taxon>Fungi</taxon>
        <taxon>Dikarya</taxon>
        <taxon>Basidiomycota</taxon>
        <taxon>Agaricomycotina</taxon>
        <taxon>Agaricomycetes</taxon>
        <taxon>Agaricomycetidae</taxon>
        <taxon>Boletales</taxon>
        <taxon>Suillineae</taxon>
        <taxon>Suillaceae</taxon>
        <taxon>Suillus</taxon>
    </lineage>
</organism>
<dbReference type="PANTHER" id="PTHR44329">
    <property type="entry name" value="SERINE/THREONINE-PROTEIN KINASE TNNI3K-RELATED"/>
    <property type="match status" value="1"/>
</dbReference>
<dbReference type="HOGENOM" id="CLU_855743_0_0_1"/>
<dbReference type="STRING" id="930992.A0A0D0AJA4"/>
<keyword evidence="3" id="KW-1133">Transmembrane helix</keyword>
<dbReference type="Proteomes" id="UP000054485">
    <property type="component" value="Unassembled WGS sequence"/>
</dbReference>
<dbReference type="InterPro" id="IPR011009">
    <property type="entry name" value="Kinase-like_dom_sf"/>
</dbReference>
<dbReference type="InterPro" id="IPR051681">
    <property type="entry name" value="Ser/Thr_Kinases-Pseudokinases"/>
</dbReference>
<dbReference type="Gene3D" id="3.20.200.10">
    <property type="entry name" value="MHCK/EF2 kinase"/>
    <property type="match status" value="1"/>
</dbReference>
<dbReference type="CDD" id="cd00180">
    <property type="entry name" value="PKc"/>
    <property type="match status" value="1"/>
</dbReference>
<dbReference type="EMBL" id="KN835768">
    <property type="protein sequence ID" value="KIK34342.1"/>
    <property type="molecule type" value="Genomic_DNA"/>
</dbReference>
<evidence type="ECO:0000313" key="6">
    <source>
        <dbReference type="Proteomes" id="UP000054485"/>
    </source>
</evidence>
<reference evidence="5 6" key="1">
    <citation type="submission" date="2014-04" db="EMBL/GenBank/DDBJ databases">
        <authorList>
            <consortium name="DOE Joint Genome Institute"/>
            <person name="Kuo A."/>
            <person name="Ruytinx J."/>
            <person name="Rineau F."/>
            <person name="Colpaert J."/>
            <person name="Kohler A."/>
            <person name="Nagy L.G."/>
            <person name="Floudas D."/>
            <person name="Copeland A."/>
            <person name="Barry K.W."/>
            <person name="Cichocki N."/>
            <person name="Veneault-Fourrey C."/>
            <person name="LaButti K."/>
            <person name="Lindquist E.A."/>
            <person name="Lipzen A."/>
            <person name="Lundell T."/>
            <person name="Morin E."/>
            <person name="Murat C."/>
            <person name="Sun H."/>
            <person name="Tunlid A."/>
            <person name="Henrissat B."/>
            <person name="Grigoriev I.V."/>
            <person name="Hibbett D.S."/>
            <person name="Martin F."/>
            <person name="Nordberg H.P."/>
            <person name="Cantor M.N."/>
            <person name="Hua S.X."/>
        </authorList>
    </citation>
    <scope>NUCLEOTIDE SEQUENCE [LARGE SCALE GENOMIC DNA]</scope>
    <source>
        <strain evidence="5 6">UH-Slu-Lm8-n1</strain>
    </source>
</reference>
<evidence type="ECO:0000259" key="4">
    <source>
        <dbReference type="PROSITE" id="PS50011"/>
    </source>
</evidence>
<keyword evidence="3" id="KW-0472">Membrane</keyword>
<protein>
    <recommendedName>
        <fullName evidence="4">Protein kinase domain-containing protein</fullName>
    </recommendedName>
</protein>
<evidence type="ECO:0000256" key="1">
    <source>
        <dbReference type="ARBA" id="ARBA00022741"/>
    </source>
</evidence>
<dbReference type="GO" id="GO:0005524">
    <property type="term" value="F:ATP binding"/>
    <property type="evidence" value="ECO:0007669"/>
    <property type="project" value="UniProtKB-KW"/>
</dbReference>
<reference evidence="6" key="2">
    <citation type="submission" date="2015-01" db="EMBL/GenBank/DDBJ databases">
        <title>Evolutionary Origins and Diversification of the Mycorrhizal Mutualists.</title>
        <authorList>
            <consortium name="DOE Joint Genome Institute"/>
            <consortium name="Mycorrhizal Genomics Consortium"/>
            <person name="Kohler A."/>
            <person name="Kuo A."/>
            <person name="Nagy L.G."/>
            <person name="Floudas D."/>
            <person name="Copeland A."/>
            <person name="Barry K.W."/>
            <person name="Cichocki N."/>
            <person name="Veneault-Fourrey C."/>
            <person name="LaButti K."/>
            <person name="Lindquist E.A."/>
            <person name="Lipzen A."/>
            <person name="Lundell T."/>
            <person name="Morin E."/>
            <person name="Murat C."/>
            <person name="Riley R."/>
            <person name="Ohm R."/>
            <person name="Sun H."/>
            <person name="Tunlid A."/>
            <person name="Henrissat B."/>
            <person name="Grigoriev I.V."/>
            <person name="Hibbett D.S."/>
            <person name="Martin F."/>
        </authorList>
    </citation>
    <scope>NUCLEOTIDE SEQUENCE [LARGE SCALE GENOMIC DNA]</scope>
    <source>
        <strain evidence="6">UH-Slu-Lm8-n1</strain>
    </source>
</reference>
<evidence type="ECO:0000313" key="5">
    <source>
        <dbReference type="EMBL" id="KIK34342.1"/>
    </source>
</evidence>
<evidence type="ECO:0000256" key="2">
    <source>
        <dbReference type="ARBA" id="ARBA00022840"/>
    </source>
</evidence>
<gene>
    <name evidence="5" type="ORF">CY34DRAFT_647113</name>
</gene>
<dbReference type="AlphaFoldDB" id="A0A0D0AJA4"/>